<feature type="compositionally biased region" description="Polar residues" evidence="6">
    <location>
        <begin position="43"/>
        <end position="65"/>
    </location>
</feature>
<comment type="subcellular location">
    <subcellularLocation>
        <location evidence="1">Cytoplasm</location>
    </subcellularLocation>
</comment>
<proteinExistence type="predicted"/>
<dbReference type="AlphaFoldDB" id="A8GNM2"/>
<evidence type="ECO:0000256" key="1">
    <source>
        <dbReference type="ARBA" id="ARBA00004496"/>
    </source>
</evidence>
<evidence type="ECO:0000313" key="8">
    <source>
        <dbReference type="Proteomes" id="UP000006830"/>
    </source>
</evidence>
<dbReference type="InterPro" id="IPR020954">
    <property type="entry name" value="Rickettsia_antigen_120kDa"/>
</dbReference>
<keyword evidence="3" id="KW-0963">Cytoplasm</keyword>
<dbReference type="Pfam" id="PF12574">
    <property type="entry name" value="120_Rick_ant"/>
    <property type="match status" value="1"/>
</dbReference>
<accession>A8GNM2</accession>
<evidence type="ECO:0000256" key="5">
    <source>
        <dbReference type="ARBA" id="ARBA00032482"/>
    </source>
</evidence>
<gene>
    <name evidence="7" type="ordered locus">A1C_03580</name>
</gene>
<evidence type="ECO:0000256" key="2">
    <source>
        <dbReference type="ARBA" id="ARBA00019563"/>
    </source>
</evidence>
<sequence>MSQDHTGYENDEGYESDIDEKTQEQAAPAQPTLDTADDGFSFTPASSTQSTPAISTLSGTISTDDQISDPITKAVREIIIQQQKDEIAEQILKDLAALVDRDLAEQKRKEIEEEKEKDKKLSVFFGNPANREFIDNALEKPELKKKLESIEITGYKNILLTYSAANGYHGGFKPVQWENQISASDLRATVVKNDAGDELCTLNETTVKTKPFTVAKKDGTQVQINSYRAIDFPIKLDKADGSMHLSMVALKADGTKPSKDRAVYFTAHYEEGPNGKPQLKEISSPQPLKFAGDGPDAVAYIEHGGEIYTLAVTRGKYKEMMKEVELHQGHSVDLSQIIAEDLTKVQGRSQETLQPIITPNQELKSSIETPTTTQVPPITPASQPLHTETSQMPQSQQVNPNLFNAATALSCSMQDLLNYVNAGLTKEKDGNTQIDLINEAATAILNNEKEKQANFITLTKNMVNNNALTPDTKVARVNAVLETIKNNQDTPDIEKSKMLEATVAITLNSENLTPKQKQQMLEKAVDVDLSFKDDTSRAVAIDGITGAVIKSNLSTKDKGTMLIAVGDKVNASELSNAEKQQLLGSVLKKGVETKILSPEQQQLMQQNLDKITAEQTKNDNITEVQGILANPAFNTIAKTAAIQKVTTKVLDSPITAEIKGETLESITKIVAESPLNVQDKTDIVKGMGEAIASHRTMAPTKKIAAIESVETGVAKSITDLEDKKLMTKGLVDGIYEDKANPEITSEMMKAVSKGVDNSTAIPEDKQALKDAASEAALDRATQNFTEELKGQNLDEPKPRDDIYNKAQDIAYALKNVVTTVLDANPEKREVSEEEVMNKTSSILNDISKIAIEKVNNLRAMLSPDSNLKTLEEKKAEATKKVDELVKEFGTKSSTEEQQSFIQANLIDDKTLSKEVRLQTIDKLLQEQAQKRAEAIKNPNVKTEDLRVVSGQSALKPISNDEPDIEKTKMVVGRDRVNIKDNIKIMGALMNARDSIIQSEKLNKLIPIKKESAFPQR</sequence>
<name>A8GNM2_RICAH</name>
<evidence type="ECO:0000256" key="6">
    <source>
        <dbReference type="SAM" id="MobiDB-lite"/>
    </source>
</evidence>
<dbReference type="eggNOG" id="COG5183">
    <property type="taxonomic scope" value="Bacteria"/>
</dbReference>
<reference evidence="7" key="1">
    <citation type="submission" date="2007-09" db="EMBL/GenBank/DDBJ databases">
        <title>Complete Genome Sequence of Rickettsia akari.</title>
        <authorList>
            <person name="Madan A."/>
            <person name="Fahey J."/>
            <person name="Helton E."/>
            <person name="Ketteman M."/>
            <person name="Madan A."/>
            <person name="Rodrigues S."/>
            <person name="Sanchez A."/>
            <person name="Whiting M."/>
            <person name="Dasch G."/>
            <person name="Eremeeva M."/>
        </authorList>
    </citation>
    <scope>NUCLEOTIDE SEQUENCE</scope>
    <source>
        <strain evidence="7">Hartford</strain>
    </source>
</reference>
<dbReference type="EMBL" id="CP000847">
    <property type="protein sequence ID" value="ABV74997.1"/>
    <property type="molecule type" value="Genomic_DNA"/>
</dbReference>
<feature type="region of interest" description="Disordered" evidence="6">
    <location>
        <begin position="1"/>
        <end position="66"/>
    </location>
</feature>
<evidence type="ECO:0000256" key="3">
    <source>
        <dbReference type="ARBA" id="ARBA00022490"/>
    </source>
</evidence>
<dbReference type="Proteomes" id="UP000006830">
    <property type="component" value="Chromosome"/>
</dbReference>
<dbReference type="KEGG" id="rak:A1C_03580"/>
<dbReference type="NCBIfam" id="NF038365">
    <property type="entry name" value="Sca4_fam"/>
    <property type="match status" value="1"/>
</dbReference>
<keyword evidence="8" id="KW-1185">Reference proteome</keyword>
<feature type="compositionally biased region" description="Acidic residues" evidence="6">
    <location>
        <begin position="9"/>
        <end position="18"/>
    </location>
</feature>
<evidence type="ECO:0000256" key="4">
    <source>
        <dbReference type="ARBA" id="ARBA00030482"/>
    </source>
</evidence>
<evidence type="ECO:0000313" key="7">
    <source>
        <dbReference type="EMBL" id="ABV74997.1"/>
    </source>
</evidence>
<protein>
    <recommendedName>
        <fullName evidence="2">Antigenic heat-stable 120 kDa protein</fullName>
    </recommendedName>
    <alternativeName>
        <fullName evidence="4">120 kDa antigen</fullName>
    </alternativeName>
    <alternativeName>
        <fullName evidence="5">Protein PS 120</fullName>
    </alternativeName>
</protein>
<dbReference type="HOGENOM" id="CLU_009206_0_0_5"/>
<dbReference type="GO" id="GO:0005737">
    <property type="term" value="C:cytoplasm"/>
    <property type="evidence" value="ECO:0007669"/>
    <property type="project" value="UniProtKB-SubCell"/>
</dbReference>
<organism evidence="7 8">
    <name type="scientific">Rickettsia akari (strain Hartford)</name>
    <dbReference type="NCBI Taxonomy" id="293614"/>
    <lineage>
        <taxon>Bacteria</taxon>
        <taxon>Pseudomonadati</taxon>
        <taxon>Pseudomonadota</taxon>
        <taxon>Alphaproteobacteria</taxon>
        <taxon>Rickettsiales</taxon>
        <taxon>Rickettsiaceae</taxon>
        <taxon>Rickettsieae</taxon>
        <taxon>Rickettsia</taxon>
        <taxon>spotted fever group</taxon>
    </lineage>
</organism>
<dbReference type="RefSeq" id="WP_012149629.1">
    <property type="nucleotide sequence ID" value="NC_009881.1"/>
</dbReference>